<feature type="transmembrane region" description="Helical" evidence="6">
    <location>
        <begin position="317"/>
        <end position="338"/>
    </location>
</feature>
<evidence type="ECO:0000256" key="1">
    <source>
        <dbReference type="ARBA" id="ARBA00004651"/>
    </source>
</evidence>
<dbReference type="SUPFAM" id="SSF103473">
    <property type="entry name" value="MFS general substrate transporter"/>
    <property type="match status" value="1"/>
</dbReference>
<dbReference type="PANTHER" id="PTHR23519">
    <property type="entry name" value="AUTOPHAGY-RELATED PROTEIN 22"/>
    <property type="match status" value="1"/>
</dbReference>
<dbReference type="EMBL" id="AGWN01000001">
    <property type="protein sequence ID" value="EPD31508.1"/>
    <property type="molecule type" value="Genomic_DNA"/>
</dbReference>
<feature type="transmembrane region" description="Helical" evidence="6">
    <location>
        <begin position="407"/>
        <end position="432"/>
    </location>
</feature>
<evidence type="ECO:0000313" key="9">
    <source>
        <dbReference type="Proteomes" id="UP000014387"/>
    </source>
</evidence>
<dbReference type="InterPro" id="IPR020846">
    <property type="entry name" value="MFS_dom"/>
</dbReference>
<dbReference type="PANTHER" id="PTHR23519:SF1">
    <property type="entry name" value="AUTOPHAGY-RELATED PROTEIN 22"/>
    <property type="match status" value="1"/>
</dbReference>
<comment type="subcellular location">
    <subcellularLocation>
        <location evidence="1">Cell membrane</location>
        <topology evidence="1">Multi-pass membrane protein</topology>
    </subcellularLocation>
</comment>
<dbReference type="Pfam" id="PF11700">
    <property type="entry name" value="ATG22"/>
    <property type="match status" value="1"/>
</dbReference>
<feature type="transmembrane region" description="Helical" evidence="6">
    <location>
        <begin position="224"/>
        <end position="244"/>
    </location>
</feature>
<evidence type="ECO:0000256" key="6">
    <source>
        <dbReference type="SAM" id="Phobius"/>
    </source>
</evidence>
<keyword evidence="4 6" id="KW-1133">Transmembrane helix</keyword>
<proteinExistence type="predicted"/>
<keyword evidence="2" id="KW-0813">Transport</keyword>
<name>A0A9W5RFD7_9ACTO</name>
<feature type="transmembrane region" description="Helical" evidence="6">
    <location>
        <begin position="144"/>
        <end position="163"/>
    </location>
</feature>
<keyword evidence="5 6" id="KW-0472">Membrane</keyword>
<feature type="transmembrane region" description="Helical" evidence="6">
    <location>
        <begin position="82"/>
        <end position="100"/>
    </location>
</feature>
<feature type="transmembrane region" description="Helical" evidence="6">
    <location>
        <begin position="347"/>
        <end position="366"/>
    </location>
</feature>
<feature type="transmembrane region" description="Helical" evidence="6">
    <location>
        <begin position="184"/>
        <end position="204"/>
    </location>
</feature>
<keyword evidence="9" id="KW-1185">Reference proteome</keyword>
<dbReference type="InterPro" id="IPR024671">
    <property type="entry name" value="Atg22-like"/>
</dbReference>
<dbReference type="GO" id="GO:0005886">
    <property type="term" value="C:plasma membrane"/>
    <property type="evidence" value="ECO:0007669"/>
    <property type="project" value="UniProtKB-SubCell"/>
</dbReference>
<dbReference type="GO" id="GO:0022857">
    <property type="term" value="F:transmembrane transporter activity"/>
    <property type="evidence" value="ECO:0007669"/>
    <property type="project" value="InterPro"/>
</dbReference>
<dbReference type="PROSITE" id="PS50850">
    <property type="entry name" value="MFS"/>
    <property type="match status" value="1"/>
</dbReference>
<feature type="transmembrane region" description="Helical" evidence="6">
    <location>
        <begin position="282"/>
        <end position="305"/>
    </location>
</feature>
<evidence type="ECO:0000256" key="5">
    <source>
        <dbReference type="ARBA" id="ARBA00023136"/>
    </source>
</evidence>
<feature type="transmembrane region" description="Helical" evidence="6">
    <location>
        <begin position="444"/>
        <end position="463"/>
    </location>
</feature>
<evidence type="ECO:0000256" key="2">
    <source>
        <dbReference type="ARBA" id="ARBA00022448"/>
    </source>
</evidence>
<dbReference type="InterPro" id="IPR036259">
    <property type="entry name" value="MFS_trans_sf"/>
</dbReference>
<reference evidence="8 9" key="1">
    <citation type="submission" date="2013-05" db="EMBL/GenBank/DDBJ databases">
        <title>The Genome Sequence of Actinomyces europaeus ACS-120-V-COL10B.</title>
        <authorList>
            <consortium name="The Broad Institute Genomics Platform"/>
            <person name="Earl A."/>
            <person name="Ward D."/>
            <person name="Feldgarden M."/>
            <person name="Gevers D."/>
            <person name="Saerens B."/>
            <person name="Vaneechoutte M."/>
            <person name="Walker B."/>
            <person name="Young S."/>
            <person name="Zeng Q."/>
            <person name="Gargeya S."/>
            <person name="Fitzgerald M."/>
            <person name="Haas B."/>
            <person name="Abouelleil A."/>
            <person name="Allen A.W."/>
            <person name="Alvarado L."/>
            <person name="Arachchi H.M."/>
            <person name="Berlin A.M."/>
            <person name="Chapman S.B."/>
            <person name="Gainer-Dewar J."/>
            <person name="Goldberg J."/>
            <person name="Griggs A."/>
            <person name="Gujja S."/>
            <person name="Hansen M."/>
            <person name="Howarth C."/>
            <person name="Imamovic A."/>
            <person name="Ireland A."/>
            <person name="Larimer J."/>
            <person name="McCowan C."/>
            <person name="Murphy C."/>
            <person name="Pearson M."/>
            <person name="Poon T.W."/>
            <person name="Priest M."/>
            <person name="Roberts A."/>
            <person name="Saif S."/>
            <person name="Shea T."/>
            <person name="Sisk P."/>
            <person name="Sykes S."/>
            <person name="Wortman J."/>
            <person name="Nusbaum C."/>
            <person name="Birren B."/>
        </authorList>
    </citation>
    <scope>NUCLEOTIDE SEQUENCE [LARGE SCALE GENOMIC DNA]</scope>
    <source>
        <strain evidence="8 9">ACS-120-V-Col10b</strain>
    </source>
</reference>
<dbReference type="RefSeq" id="WP_016444618.1">
    <property type="nucleotide sequence ID" value="NZ_KE150266.1"/>
</dbReference>
<evidence type="ECO:0000259" key="7">
    <source>
        <dbReference type="PROSITE" id="PS50850"/>
    </source>
</evidence>
<feature type="transmembrane region" description="Helical" evidence="6">
    <location>
        <begin position="47"/>
        <end position="70"/>
    </location>
</feature>
<dbReference type="Proteomes" id="UP000014387">
    <property type="component" value="Unassembled WGS sequence"/>
</dbReference>
<evidence type="ECO:0000313" key="8">
    <source>
        <dbReference type="EMBL" id="EPD31508.1"/>
    </source>
</evidence>
<organism evidence="8 9">
    <name type="scientific">Gleimia europaea ACS-120-V-Col10b</name>
    <dbReference type="NCBI Taxonomy" id="883069"/>
    <lineage>
        <taxon>Bacteria</taxon>
        <taxon>Bacillati</taxon>
        <taxon>Actinomycetota</taxon>
        <taxon>Actinomycetes</taxon>
        <taxon>Actinomycetales</taxon>
        <taxon>Actinomycetaceae</taxon>
        <taxon>Gleimia</taxon>
    </lineage>
</organism>
<gene>
    <name evidence="8" type="ORF">HMPREF9238_01284</name>
</gene>
<dbReference type="AlphaFoldDB" id="A0A9W5RFD7"/>
<evidence type="ECO:0000256" key="3">
    <source>
        <dbReference type="ARBA" id="ARBA00022692"/>
    </source>
</evidence>
<dbReference type="InterPro" id="IPR050495">
    <property type="entry name" value="ATG22/LtaA_families"/>
</dbReference>
<accession>A0A9W5RFD7</accession>
<feature type="domain" description="Major facilitator superfamily (MFS) profile" evidence="7">
    <location>
        <begin position="281"/>
        <end position="477"/>
    </location>
</feature>
<feature type="transmembrane region" description="Helical" evidence="6">
    <location>
        <begin position="112"/>
        <end position="132"/>
    </location>
</feature>
<protein>
    <recommendedName>
        <fullName evidence="7">Major facilitator superfamily (MFS) profile domain-containing protein</fullName>
    </recommendedName>
</protein>
<sequence length="477" mass="50725">MGFASIFFCFRVKVRGVSTSSTNHSFGNEAPAKKESILNKTVLAWSLWDWGSAAFNAVATTFVFSVYLTSGMFADTDKASESLSLGLTIAGFVIALLAPITGQRADRRGKGTFWLGFNTYVVVMLTGMMFFVHPESALGPLGAMWLGIALLGFGNIFFEFASVNYNAMLARVSTPKTMGRVSGLGWGLGYVGGIILLLILYFGFIAPEVGWFGVTADNGLNIRVSMLISALWFGLSTIPVLIAVPGRKVAGADEAGRESIIESYKLLFKTIKDLWNTSPHTIFFLIASAIFRDGLAGVFTFGAIIAAGTFGFSAGDVLIFGIVANVVAGIATIGFGALDDKVGPKAVILISLIAMVIDGILIFILHDAGSGTFWVLGLILTVFVGPCQSASRTFLARLIPEGREGEVFGLYATTGRAVSFLAPLCFGLSVRLGSNFVPEGASSQYWGILGIVLILFVGLMLILPVKAEQAHLGAFED</sequence>
<feature type="transmembrane region" description="Helical" evidence="6">
    <location>
        <begin position="372"/>
        <end position="395"/>
    </location>
</feature>
<comment type="caution">
    <text evidence="8">The sequence shown here is derived from an EMBL/GenBank/DDBJ whole genome shotgun (WGS) entry which is preliminary data.</text>
</comment>
<evidence type="ECO:0000256" key="4">
    <source>
        <dbReference type="ARBA" id="ARBA00022989"/>
    </source>
</evidence>
<dbReference type="OrthoDB" id="9768783at2"/>
<dbReference type="Gene3D" id="1.20.1250.20">
    <property type="entry name" value="MFS general substrate transporter like domains"/>
    <property type="match status" value="1"/>
</dbReference>
<keyword evidence="3 6" id="KW-0812">Transmembrane</keyword>